<keyword evidence="2" id="KW-0472">Membrane</keyword>
<accession>A0A8C4TQ82</accession>
<keyword evidence="2" id="KW-1133">Transmembrane helix</keyword>
<evidence type="ECO:0000313" key="5">
    <source>
        <dbReference type="Proteomes" id="UP000694562"/>
    </source>
</evidence>
<feature type="region of interest" description="Disordered" evidence="1">
    <location>
        <begin position="39"/>
        <end position="59"/>
    </location>
</feature>
<keyword evidence="5" id="KW-1185">Reference proteome</keyword>
<evidence type="ECO:0000259" key="3">
    <source>
        <dbReference type="Pfam" id="PF21365"/>
    </source>
</evidence>
<feature type="transmembrane region" description="Helical" evidence="2">
    <location>
        <begin position="94"/>
        <end position="117"/>
    </location>
</feature>
<dbReference type="AlphaFoldDB" id="A0A8C4TQ82"/>
<dbReference type="InterPro" id="IPR017853">
    <property type="entry name" value="GH"/>
</dbReference>
<dbReference type="Ensembl" id="ENSFTIT00000002064.1">
    <property type="protein sequence ID" value="ENSFTIP00000001957.1"/>
    <property type="gene ID" value="ENSFTIG00000001395.1"/>
</dbReference>
<dbReference type="Pfam" id="PF21365">
    <property type="entry name" value="Glyco_hydro_31_3rd"/>
    <property type="match status" value="1"/>
</dbReference>
<feature type="domain" description="Glycosyl hydrolase family 31 C-terminal" evidence="3">
    <location>
        <begin position="668"/>
        <end position="752"/>
    </location>
</feature>
<evidence type="ECO:0000313" key="4">
    <source>
        <dbReference type="Ensembl" id="ENSFTIP00000001957.1"/>
    </source>
</evidence>
<dbReference type="Gene3D" id="3.20.20.80">
    <property type="entry name" value="Glycosidases"/>
    <property type="match status" value="1"/>
</dbReference>
<sequence length="754" mass="82416">MEVLEDPCSLRASRMGGSALCLPWITSWAGLDGAAPAAGGSGVAGSTNHPGERRERGVRASPCDCTMPLARRTGQIPESTWIFSFREMTEPWKGAVGCLGVAIFFAMTIGIISWQALEQSPEEWVLRGRAGGMLWERRRGALLLRALPAGRTVAVITVGGVPAAEPPPPRDHCWHDGGQFCYAWEEDAELRLSLEPPPAPGTECYGVRWTPLRPDVTLKNCFSMVNVSWYGGASVRAQRWPLNGAESHAQPFVSGDFGKNPAGYGPVLERYFLGSTGVTVTVASDVPLFLSLESNSHFCLGTPAGTAVPLRYLLCVSPDVVAAHRHVGSQLAGQARALPDTTLLGSPIWWYYGPEGSAAKIKRGLRSLAKRLKRHHLQEGVLALRERGTTVLAAADHMPSERRKRHNSTHAWDPSLIKPLQLSITLSPYTSIASPLFLRSLRDGEVASYWLSLQPQSGGCSVPLLTTWKGRLCARLNVTSKVALSWYLARAQRLRQALGATYMVFEGAEGNAFLEQAVPPPTELVGDRYTEALAAALATLGNTTVISAGAGSSHLPLFVQMSLLRSDWSHAGLKGVIPSVLHYSLLGYNFFIPDAVGGSLASDTPGDPELYVRWLQIVTFLPVMAFSTPPWLCCDAWVVNLTQQCIQRHRDFVVPLLIKYSEEWLRLGYPIFRPAWWLSPTDPTAFIIEDEFLIGDEVLVAPITEKGQTWRDIYLPGEGHLWMDTNTARVFDGGTILRNYSVSPAEVPVFVKTS</sequence>
<dbReference type="OMA" id="QWQDSQN"/>
<dbReference type="Proteomes" id="UP000694562">
    <property type="component" value="Unplaced"/>
</dbReference>
<proteinExistence type="predicted"/>
<protein>
    <recommendedName>
        <fullName evidence="3">Glycosyl hydrolase family 31 C-terminal domain-containing protein</fullName>
    </recommendedName>
</protein>
<dbReference type="Gene3D" id="2.60.40.1180">
    <property type="entry name" value="Golgi alpha-mannosidase II"/>
    <property type="match status" value="1"/>
</dbReference>
<organism evidence="4 5">
    <name type="scientific">Falco tinnunculus</name>
    <name type="common">Common kestrel</name>
    <dbReference type="NCBI Taxonomy" id="100819"/>
    <lineage>
        <taxon>Eukaryota</taxon>
        <taxon>Metazoa</taxon>
        <taxon>Chordata</taxon>
        <taxon>Craniata</taxon>
        <taxon>Vertebrata</taxon>
        <taxon>Euteleostomi</taxon>
        <taxon>Archelosauria</taxon>
        <taxon>Archosauria</taxon>
        <taxon>Dinosauria</taxon>
        <taxon>Saurischia</taxon>
        <taxon>Theropoda</taxon>
        <taxon>Coelurosauria</taxon>
        <taxon>Aves</taxon>
        <taxon>Neognathae</taxon>
        <taxon>Neoaves</taxon>
        <taxon>Telluraves</taxon>
        <taxon>Australaves</taxon>
        <taxon>Falconiformes</taxon>
        <taxon>Falconidae</taxon>
        <taxon>Falco</taxon>
    </lineage>
</organism>
<dbReference type="InterPro" id="IPR013780">
    <property type="entry name" value="Glyco_hydro_b"/>
</dbReference>
<dbReference type="InterPro" id="IPR048395">
    <property type="entry name" value="Glyco_hydro_31_C"/>
</dbReference>
<dbReference type="SUPFAM" id="SSF51445">
    <property type="entry name" value="(Trans)glycosidases"/>
    <property type="match status" value="1"/>
</dbReference>
<reference evidence="4" key="2">
    <citation type="submission" date="2025-09" db="UniProtKB">
        <authorList>
            <consortium name="Ensembl"/>
        </authorList>
    </citation>
    <scope>IDENTIFICATION</scope>
</reference>
<evidence type="ECO:0000256" key="2">
    <source>
        <dbReference type="SAM" id="Phobius"/>
    </source>
</evidence>
<name>A0A8C4TQ82_FALTI</name>
<keyword evidence="2" id="KW-0812">Transmembrane</keyword>
<dbReference type="PANTHER" id="PTHR43053">
    <property type="entry name" value="GLYCOSIDASE FAMILY 31"/>
    <property type="match status" value="1"/>
</dbReference>
<dbReference type="InterPro" id="IPR050985">
    <property type="entry name" value="Alpha-glycosidase_related"/>
</dbReference>
<evidence type="ECO:0000256" key="1">
    <source>
        <dbReference type="SAM" id="MobiDB-lite"/>
    </source>
</evidence>
<dbReference type="PANTHER" id="PTHR43053:SF6">
    <property type="entry name" value="SITS-BINDING PROTEIN"/>
    <property type="match status" value="1"/>
</dbReference>
<dbReference type="OrthoDB" id="10070917at2759"/>
<reference evidence="4" key="1">
    <citation type="submission" date="2025-08" db="UniProtKB">
        <authorList>
            <consortium name="Ensembl"/>
        </authorList>
    </citation>
    <scope>IDENTIFICATION</scope>
</reference>
<dbReference type="SUPFAM" id="SSF51011">
    <property type="entry name" value="Glycosyl hydrolase domain"/>
    <property type="match status" value="1"/>
</dbReference>